<keyword evidence="3" id="KW-1185">Reference proteome</keyword>
<evidence type="ECO:0000313" key="2">
    <source>
        <dbReference type="EMBL" id="MBA9005012.1"/>
    </source>
</evidence>
<reference evidence="2 3" key="1">
    <citation type="submission" date="2020-08" db="EMBL/GenBank/DDBJ databases">
        <title>Sequencing the genomes of 1000 actinobacteria strains.</title>
        <authorList>
            <person name="Klenk H.-P."/>
        </authorList>
    </citation>
    <scope>NUCLEOTIDE SEQUENCE [LARGE SCALE GENOMIC DNA]</scope>
    <source>
        <strain evidence="2 3">DSM 45823</strain>
    </source>
</reference>
<sequence>MKDSARAFLEDVAKRVPAEQVEITVRELLGHWGHTPPRNYTIIDEIERDLAEYGLTTVPDLADAGLRVRIVAAVTEQAPPQDGPAVEDEEAPVRVSLSVGDLRSARAGVQCVGLDDTLDHAETLMLCDDYSQLAVVQDGRLHGAVTWKSVRFAMGRGEQKVRAAHDPRPTTARLDEDLLAVTRRMEPSGFALVKDDADALVGIITRADLADQFVDVAHPFVLINEIEQRMRHLVDRICTLEEIRAKARYPNKTNGVHDLMFGDYKKIFEDPDLFSRCGWAGIARSAFVDKLDRVRVIRNEATHFRPEGIRDEQTQALKSFIEFLKGMDRIG</sequence>
<dbReference type="InterPro" id="IPR046342">
    <property type="entry name" value="CBS_dom_sf"/>
</dbReference>
<evidence type="ECO:0000313" key="3">
    <source>
        <dbReference type="Proteomes" id="UP000539313"/>
    </source>
</evidence>
<proteinExistence type="predicted"/>
<dbReference type="EMBL" id="JACJII010000001">
    <property type="protein sequence ID" value="MBA9005012.1"/>
    <property type="molecule type" value="Genomic_DNA"/>
</dbReference>
<evidence type="ECO:0000259" key="1">
    <source>
        <dbReference type="Pfam" id="PF00571"/>
    </source>
</evidence>
<gene>
    <name evidence="2" type="ORF">HNR21_003894</name>
</gene>
<dbReference type="Pfam" id="PF00571">
    <property type="entry name" value="CBS"/>
    <property type="match status" value="2"/>
</dbReference>
<dbReference type="InterPro" id="IPR000644">
    <property type="entry name" value="CBS_dom"/>
</dbReference>
<protein>
    <submittedName>
        <fullName evidence="2">CBS domain-containing protein</fullName>
    </submittedName>
</protein>
<accession>A0A7W3R9Q9</accession>
<feature type="domain" description="CBS" evidence="1">
    <location>
        <begin position="106"/>
        <end position="154"/>
    </location>
</feature>
<dbReference type="Proteomes" id="UP000539313">
    <property type="component" value="Unassembled WGS sequence"/>
</dbReference>
<dbReference type="Gene3D" id="3.10.580.10">
    <property type="entry name" value="CBS-domain"/>
    <property type="match status" value="1"/>
</dbReference>
<name>A0A7W3R9Q9_9ACTN</name>
<dbReference type="CDD" id="cd02205">
    <property type="entry name" value="CBS_pair_SF"/>
    <property type="match status" value="1"/>
</dbReference>
<feature type="domain" description="CBS" evidence="1">
    <location>
        <begin position="166"/>
        <end position="212"/>
    </location>
</feature>
<dbReference type="AlphaFoldDB" id="A0A7W3R9Q9"/>
<dbReference type="RefSeq" id="WP_182706314.1">
    <property type="nucleotide sequence ID" value="NZ_JACJII010000001.1"/>
</dbReference>
<dbReference type="SUPFAM" id="SSF54631">
    <property type="entry name" value="CBS-domain pair"/>
    <property type="match status" value="1"/>
</dbReference>
<comment type="caution">
    <text evidence="2">The sequence shown here is derived from an EMBL/GenBank/DDBJ whole genome shotgun (WGS) entry which is preliminary data.</text>
</comment>
<organism evidence="2 3">
    <name type="scientific">Thermomonospora cellulosilytica</name>
    <dbReference type="NCBI Taxonomy" id="1411118"/>
    <lineage>
        <taxon>Bacteria</taxon>
        <taxon>Bacillati</taxon>
        <taxon>Actinomycetota</taxon>
        <taxon>Actinomycetes</taxon>
        <taxon>Streptosporangiales</taxon>
        <taxon>Thermomonosporaceae</taxon>
        <taxon>Thermomonospora</taxon>
    </lineage>
</organism>